<dbReference type="GO" id="GO:0046872">
    <property type="term" value="F:metal ion binding"/>
    <property type="evidence" value="ECO:0007669"/>
    <property type="project" value="UniProtKB-KW"/>
</dbReference>
<evidence type="ECO:0000259" key="5">
    <source>
        <dbReference type="SMART" id="SM00849"/>
    </source>
</evidence>
<feature type="domain" description="Metallo-beta-lactamase" evidence="5">
    <location>
        <begin position="13"/>
        <end position="195"/>
    </location>
</feature>
<dbReference type="SUPFAM" id="SSF56281">
    <property type="entry name" value="Metallo-hydrolase/oxidoreductase"/>
    <property type="match status" value="1"/>
</dbReference>
<dbReference type="OrthoDB" id="9802248at2"/>
<comment type="cofactor">
    <cofactor evidence="1">
        <name>Zn(2+)</name>
        <dbReference type="ChEBI" id="CHEBI:29105"/>
    </cofactor>
</comment>
<evidence type="ECO:0000256" key="2">
    <source>
        <dbReference type="ARBA" id="ARBA00022723"/>
    </source>
</evidence>
<dbReference type="SMART" id="SM00849">
    <property type="entry name" value="Lactamase_B"/>
    <property type="match status" value="1"/>
</dbReference>
<comment type="caution">
    <text evidence="6">The sequence shown here is derived from an EMBL/GenBank/DDBJ whole genome shotgun (WGS) entry which is preliminary data.</text>
</comment>
<dbReference type="Proteomes" id="UP000004095">
    <property type="component" value="Unassembled WGS sequence"/>
</dbReference>
<dbReference type="EMBL" id="AAWS01000021">
    <property type="protein sequence ID" value="EAY27663.1"/>
    <property type="molecule type" value="Genomic_DNA"/>
</dbReference>
<dbReference type="InterPro" id="IPR036866">
    <property type="entry name" value="RibonucZ/Hydroxyglut_hydro"/>
</dbReference>
<protein>
    <submittedName>
        <fullName evidence="6">Metallo-beta-lactamase family protein</fullName>
    </submittedName>
</protein>
<keyword evidence="3" id="KW-0378">Hydrolase</keyword>
<organism evidence="6 7">
    <name type="scientific">Microscilla marina ATCC 23134</name>
    <dbReference type="NCBI Taxonomy" id="313606"/>
    <lineage>
        <taxon>Bacteria</taxon>
        <taxon>Pseudomonadati</taxon>
        <taxon>Bacteroidota</taxon>
        <taxon>Cytophagia</taxon>
        <taxon>Cytophagales</taxon>
        <taxon>Microscillaceae</taxon>
        <taxon>Microscilla</taxon>
    </lineage>
</organism>
<sequence>MIQIQKFTFNPFQENTFVLYDETKEAVIIDPGCNSSSEHKVLTDFIEQNELKVVKLLNTHCHIDHVFGNQFIKDKYKVQLHMHQLDVPTLQAAKTASDIYQIKPFIESTPDVFVSEEDTIEFGNSSLEILFVPGHAPGHIAFLNRAQKFVINGDVLFKGSVGRTDFPGCSHEDLVNSIRTKMYALDDDVTVYTGHGPETTIGYEKQFNPFVNLQNIG</sequence>
<evidence type="ECO:0000256" key="4">
    <source>
        <dbReference type="ARBA" id="ARBA00022833"/>
    </source>
</evidence>
<dbReference type="eggNOG" id="COG0491">
    <property type="taxonomic scope" value="Bacteria"/>
</dbReference>
<evidence type="ECO:0000256" key="1">
    <source>
        <dbReference type="ARBA" id="ARBA00001947"/>
    </source>
</evidence>
<dbReference type="PANTHER" id="PTHR46233:SF3">
    <property type="entry name" value="HYDROXYACYLGLUTATHIONE HYDROLASE GLOC"/>
    <property type="match status" value="1"/>
</dbReference>
<dbReference type="InterPro" id="IPR001279">
    <property type="entry name" value="Metallo-B-lactamas"/>
</dbReference>
<accession>A1ZPC4</accession>
<keyword evidence="4" id="KW-0862">Zinc</keyword>
<reference evidence="6 7" key="1">
    <citation type="submission" date="2007-01" db="EMBL/GenBank/DDBJ databases">
        <authorList>
            <person name="Haygood M."/>
            <person name="Podell S."/>
            <person name="Anderson C."/>
            <person name="Hopkinson B."/>
            <person name="Roe K."/>
            <person name="Barbeau K."/>
            <person name="Gaasterland T."/>
            <person name="Ferriera S."/>
            <person name="Johnson J."/>
            <person name="Kravitz S."/>
            <person name="Beeson K."/>
            <person name="Sutton G."/>
            <person name="Rogers Y.-H."/>
            <person name="Friedman R."/>
            <person name="Frazier M."/>
            <person name="Venter J.C."/>
        </authorList>
    </citation>
    <scope>NUCLEOTIDE SEQUENCE [LARGE SCALE GENOMIC DNA]</scope>
    <source>
        <strain evidence="6 7">ATCC 23134</strain>
    </source>
</reference>
<name>A1ZPC4_MICM2</name>
<dbReference type="AlphaFoldDB" id="A1ZPC4"/>
<evidence type="ECO:0000313" key="6">
    <source>
        <dbReference type="EMBL" id="EAY27663.1"/>
    </source>
</evidence>
<dbReference type="RefSeq" id="WP_002698975.1">
    <property type="nucleotide sequence ID" value="NZ_AAWS01000021.1"/>
</dbReference>
<dbReference type="InterPro" id="IPR051453">
    <property type="entry name" value="MBL_Glyoxalase_II"/>
</dbReference>
<keyword evidence="7" id="KW-1185">Reference proteome</keyword>
<dbReference type="Gene3D" id="3.60.15.10">
    <property type="entry name" value="Ribonuclease Z/Hydroxyacylglutathione hydrolase-like"/>
    <property type="match status" value="1"/>
</dbReference>
<keyword evidence="2" id="KW-0479">Metal-binding</keyword>
<dbReference type="GO" id="GO:0016787">
    <property type="term" value="F:hydrolase activity"/>
    <property type="evidence" value="ECO:0007669"/>
    <property type="project" value="UniProtKB-KW"/>
</dbReference>
<evidence type="ECO:0000256" key="3">
    <source>
        <dbReference type="ARBA" id="ARBA00022801"/>
    </source>
</evidence>
<evidence type="ECO:0000313" key="7">
    <source>
        <dbReference type="Proteomes" id="UP000004095"/>
    </source>
</evidence>
<gene>
    <name evidence="6" type="ORF">M23134_03731</name>
</gene>
<proteinExistence type="predicted"/>
<dbReference type="PANTHER" id="PTHR46233">
    <property type="entry name" value="HYDROXYACYLGLUTATHIONE HYDROLASE GLOC"/>
    <property type="match status" value="1"/>
</dbReference>
<dbReference type="Pfam" id="PF00753">
    <property type="entry name" value="Lactamase_B"/>
    <property type="match status" value="1"/>
</dbReference>